<dbReference type="GO" id="GO:0019521">
    <property type="term" value="P:D-gluconate metabolic process"/>
    <property type="evidence" value="ECO:0007669"/>
    <property type="project" value="UniProtKB-KW"/>
</dbReference>
<dbReference type="SMART" id="SM01350">
    <property type="entry name" value="6PGD"/>
    <property type="match status" value="1"/>
</dbReference>
<dbReference type="Proteomes" id="UP000799441">
    <property type="component" value="Unassembled WGS sequence"/>
</dbReference>
<evidence type="ECO:0000313" key="8">
    <source>
        <dbReference type="EMBL" id="KAF2720868.1"/>
    </source>
</evidence>
<comment type="similarity">
    <text evidence="2">Belongs to the 6-phosphogluconate dehydrogenase family.</text>
</comment>
<comment type="caution">
    <text evidence="8">The sequence shown here is derived from an EMBL/GenBank/DDBJ whole genome shotgun (WGS) entry which is preliminary data.</text>
</comment>
<keyword evidence="9" id="KW-1185">Reference proteome</keyword>
<dbReference type="AlphaFoldDB" id="A0A9P4UPL2"/>
<evidence type="ECO:0000256" key="4">
    <source>
        <dbReference type="ARBA" id="ARBA00023002"/>
    </source>
</evidence>
<evidence type="ECO:0000256" key="1">
    <source>
        <dbReference type="ARBA" id="ARBA00004874"/>
    </source>
</evidence>
<dbReference type="InterPro" id="IPR006115">
    <property type="entry name" value="6PGDH_NADP-bd"/>
</dbReference>
<reference evidence="8" key="1">
    <citation type="journal article" date="2020" name="Stud. Mycol.">
        <title>101 Dothideomycetes genomes: a test case for predicting lifestyles and emergence of pathogens.</title>
        <authorList>
            <person name="Haridas S."/>
            <person name="Albert R."/>
            <person name="Binder M."/>
            <person name="Bloem J."/>
            <person name="Labutti K."/>
            <person name="Salamov A."/>
            <person name="Andreopoulos B."/>
            <person name="Baker S."/>
            <person name="Barry K."/>
            <person name="Bills G."/>
            <person name="Bluhm B."/>
            <person name="Cannon C."/>
            <person name="Castanera R."/>
            <person name="Culley D."/>
            <person name="Daum C."/>
            <person name="Ezra D."/>
            <person name="Gonzalez J."/>
            <person name="Henrissat B."/>
            <person name="Kuo A."/>
            <person name="Liang C."/>
            <person name="Lipzen A."/>
            <person name="Lutzoni F."/>
            <person name="Magnuson J."/>
            <person name="Mondo S."/>
            <person name="Nolan M."/>
            <person name="Ohm R."/>
            <person name="Pangilinan J."/>
            <person name="Park H.-J."/>
            <person name="Ramirez L."/>
            <person name="Alfaro M."/>
            <person name="Sun H."/>
            <person name="Tritt A."/>
            <person name="Yoshinaga Y."/>
            <person name="Zwiers L.-H."/>
            <person name="Turgeon B."/>
            <person name="Goodwin S."/>
            <person name="Spatafora J."/>
            <person name="Crous P."/>
            <person name="Grigoriev I."/>
        </authorList>
    </citation>
    <scope>NUCLEOTIDE SEQUENCE</scope>
    <source>
        <strain evidence="8">CBS 116435</strain>
    </source>
</reference>
<dbReference type="PRINTS" id="PR00076">
    <property type="entry name" value="6PGDHDRGNASE"/>
</dbReference>
<dbReference type="InterPro" id="IPR013328">
    <property type="entry name" value="6PGD_dom2"/>
</dbReference>
<dbReference type="SUPFAM" id="SSF51735">
    <property type="entry name" value="NAD(P)-binding Rossmann-fold domains"/>
    <property type="match status" value="1"/>
</dbReference>
<keyword evidence="4" id="KW-0560">Oxidoreductase</keyword>
<proteinExistence type="inferred from homology"/>
<dbReference type="InterPro" id="IPR036291">
    <property type="entry name" value="NAD(P)-bd_dom_sf"/>
</dbReference>
<keyword evidence="5" id="KW-0311">Gluconate utilization</keyword>
<dbReference type="Gene3D" id="1.10.1040.10">
    <property type="entry name" value="N-(1-d-carboxylethyl)-l-norvaline Dehydrogenase, domain 2"/>
    <property type="match status" value="1"/>
</dbReference>
<dbReference type="PANTHER" id="PTHR11811">
    <property type="entry name" value="6-PHOSPHOGLUCONATE DEHYDROGENASE"/>
    <property type="match status" value="1"/>
</dbReference>
<evidence type="ECO:0000256" key="2">
    <source>
        <dbReference type="ARBA" id="ARBA00008419"/>
    </source>
</evidence>
<accession>A0A9P4UPL2</accession>
<dbReference type="EC" id="1.1.1.44" evidence="3"/>
<evidence type="ECO:0000259" key="7">
    <source>
        <dbReference type="SMART" id="SM01350"/>
    </source>
</evidence>
<dbReference type="GO" id="GO:0004616">
    <property type="term" value="F:phosphogluconate dehydrogenase (decarboxylating) activity"/>
    <property type="evidence" value="ECO:0007669"/>
    <property type="project" value="UniProtKB-EC"/>
</dbReference>
<dbReference type="Pfam" id="PF00393">
    <property type="entry name" value="6PGD"/>
    <property type="match status" value="1"/>
</dbReference>
<name>A0A9P4UPL2_9PEZI</name>
<organism evidence="8 9">
    <name type="scientific">Polychaeton citri CBS 116435</name>
    <dbReference type="NCBI Taxonomy" id="1314669"/>
    <lineage>
        <taxon>Eukaryota</taxon>
        <taxon>Fungi</taxon>
        <taxon>Dikarya</taxon>
        <taxon>Ascomycota</taxon>
        <taxon>Pezizomycotina</taxon>
        <taxon>Dothideomycetes</taxon>
        <taxon>Dothideomycetidae</taxon>
        <taxon>Capnodiales</taxon>
        <taxon>Capnodiaceae</taxon>
        <taxon>Polychaeton</taxon>
    </lineage>
</organism>
<dbReference type="GO" id="GO:0050661">
    <property type="term" value="F:NADP binding"/>
    <property type="evidence" value="ECO:0007669"/>
    <property type="project" value="InterPro"/>
</dbReference>
<evidence type="ECO:0000313" key="9">
    <source>
        <dbReference type="Proteomes" id="UP000799441"/>
    </source>
</evidence>
<evidence type="ECO:0000256" key="6">
    <source>
        <dbReference type="ARBA" id="ARBA00023126"/>
    </source>
</evidence>
<feature type="domain" description="6-phosphogluconate dehydrogenase C-terminal" evidence="7">
    <location>
        <begin position="184"/>
        <end position="509"/>
    </location>
</feature>
<sequence length="511" mass="56357">MADIKTIAMIGCGSMGGGMTLLWAEAGVNVELQDPDTETMDNLVKESEKLKTPGKVTRHDSYDSLMKALDKQKVFVWSLPHGNIGDIVLSKMMPYLNKDDIVIDAGNEHWQDTERRMGKCVVRGIRYVGMGVSGGYQAARRGPSMCPGSDPTTLEMVLPLLEKVAAKGPGGKPCVAKIGTGGAGHYVKMLHNGIEHGMMSSVSEAFGIMHRGLGMSLDECSETFGKWNAEGELRGTFLVRISSDICRIKDESGSYVIDQVEDKVVQDFTGEEGTGIWSNLEAVAQHVPAPTLETAHALRLASGDRHQRANILKAFTSKAEHADTKQHHSLYPPQPIKDVKDKAAFLEDLRLATYAGCLLSYLQGFNVISKANKKFHFNVSYPDVLQIWKAGCIIQADYMSEEIFEPIYGKLEVDPEQEINPLYYEIVGKELEKTFKSLKNVVSASVLSDQIVPALSASLEYLKYQTSTDLLPASMYEAQLDYFGCHMYDKKGEDAEGAPEEGKEHFEWKPA</sequence>
<gene>
    <name evidence="8" type="ORF">K431DRAFT_294763</name>
</gene>
<evidence type="ECO:0000256" key="5">
    <source>
        <dbReference type="ARBA" id="ARBA00023064"/>
    </source>
</evidence>
<dbReference type="EMBL" id="MU003795">
    <property type="protein sequence ID" value="KAF2720868.1"/>
    <property type="molecule type" value="Genomic_DNA"/>
</dbReference>
<dbReference type="Gene3D" id="1.20.5.320">
    <property type="entry name" value="6-Phosphogluconate Dehydrogenase, domain 3"/>
    <property type="match status" value="1"/>
</dbReference>
<comment type="pathway">
    <text evidence="1">Carbohydrate degradation; pentose phosphate pathway; D-ribulose 5-phosphate from D-glucose 6-phosphate (oxidative stage): step 3/3.</text>
</comment>
<keyword evidence="6" id="KW-0570">Pentose shunt</keyword>
<evidence type="ECO:0000256" key="3">
    <source>
        <dbReference type="ARBA" id="ARBA00013011"/>
    </source>
</evidence>
<dbReference type="InterPro" id="IPR008927">
    <property type="entry name" value="6-PGluconate_DH-like_C_sf"/>
</dbReference>
<dbReference type="InterPro" id="IPR006114">
    <property type="entry name" value="6PGDH_C"/>
</dbReference>
<dbReference type="InterPro" id="IPR006183">
    <property type="entry name" value="Pgluconate_DH"/>
</dbReference>
<protein>
    <recommendedName>
        <fullName evidence="3">phosphogluconate dehydrogenase (NADP(+)-dependent, decarboxylating)</fullName>
        <ecNumber evidence="3">1.1.1.44</ecNumber>
    </recommendedName>
</protein>
<dbReference type="SUPFAM" id="SSF48179">
    <property type="entry name" value="6-phosphogluconate dehydrogenase C-terminal domain-like"/>
    <property type="match status" value="1"/>
</dbReference>
<dbReference type="GO" id="GO:0006098">
    <property type="term" value="P:pentose-phosphate shunt"/>
    <property type="evidence" value="ECO:0007669"/>
    <property type="project" value="UniProtKB-KW"/>
</dbReference>
<dbReference type="Pfam" id="PF03446">
    <property type="entry name" value="NAD_binding_2"/>
    <property type="match status" value="1"/>
</dbReference>
<dbReference type="Gene3D" id="3.40.50.720">
    <property type="entry name" value="NAD(P)-binding Rossmann-like Domain"/>
    <property type="match status" value="1"/>
</dbReference>
<dbReference type="OrthoDB" id="434986at2759"/>